<feature type="domain" description="GST N-terminal" evidence="1">
    <location>
        <begin position="1"/>
        <end position="75"/>
    </location>
</feature>
<evidence type="ECO:0000313" key="4">
    <source>
        <dbReference type="Proteomes" id="UP000436016"/>
    </source>
</evidence>
<comment type="caution">
    <text evidence="3">The sequence shown here is derived from an EMBL/GenBank/DDBJ whole genome shotgun (WGS) entry which is preliminary data.</text>
</comment>
<evidence type="ECO:0000259" key="1">
    <source>
        <dbReference type="PROSITE" id="PS50404"/>
    </source>
</evidence>
<proteinExistence type="predicted"/>
<dbReference type="AlphaFoldDB" id="A0A6B0TUI7"/>
<keyword evidence="4" id="KW-1185">Reference proteome</keyword>
<dbReference type="InterPro" id="IPR010987">
    <property type="entry name" value="Glutathione-S-Trfase_C-like"/>
</dbReference>
<dbReference type="PANTHER" id="PTHR44051:SF8">
    <property type="entry name" value="GLUTATHIONE S-TRANSFERASE GSTA"/>
    <property type="match status" value="1"/>
</dbReference>
<dbReference type="SFLD" id="SFLDS00019">
    <property type="entry name" value="Glutathione_Transferase_(cytos"/>
    <property type="match status" value="1"/>
</dbReference>
<feature type="domain" description="GST C-terminal" evidence="2">
    <location>
        <begin position="79"/>
        <end position="201"/>
    </location>
</feature>
<accession>A0A6B0TUI7</accession>
<dbReference type="InterPro" id="IPR036282">
    <property type="entry name" value="Glutathione-S-Trfase_C_sf"/>
</dbReference>
<dbReference type="InterPro" id="IPR040079">
    <property type="entry name" value="Glutathione_S-Trfase"/>
</dbReference>
<dbReference type="Proteomes" id="UP000436016">
    <property type="component" value="Unassembled WGS sequence"/>
</dbReference>
<organism evidence="3 4">
    <name type="scientific">Oceanomicrobium pacificus</name>
    <dbReference type="NCBI Taxonomy" id="2692916"/>
    <lineage>
        <taxon>Bacteria</taxon>
        <taxon>Pseudomonadati</taxon>
        <taxon>Pseudomonadota</taxon>
        <taxon>Alphaproteobacteria</taxon>
        <taxon>Rhodobacterales</taxon>
        <taxon>Paracoccaceae</taxon>
        <taxon>Oceanomicrobium</taxon>
    </lineage>
</organism>
<dbReference type="InterPro" id="IPR036249">
    <property type="entry name" value="Thioredoxin-like_sf"/>
</dbReference>
<dbReference type="Pfam" id="PF13417">
    <property type="entry name" value="GST_N_3"/>
    <property type="match status" value="1"/>
</dbReference>
<sequence>MYKLVGTPRSRTIRVAWALEELEQPYDWIPAGPRSEEARALNGTGKIPVLVADGEALSDSVAIIQFLADGHGGLTHAPGSIARARQDAMTQFACEEVEGPLWTMSKARYVHPEEMRMPEVEPVAQYEFGLAMKTLAARLGDKDYVTGDAPTVPDLILGHCGGWAVNAVFAVPDGIVADYFKRVRSRPALARAMERAAAFQS</sequence>
<gene>
    <name evidence="3" type="ORF">GSH16_05210</name>
</gene>
<protein>
    <submittedName>
        <fullName evidence="3">Glutathione S-transferase</fullName>
    </submittedName>
</protein>
<dbReference type="InterPro" id="IPR004045">
    <property type="entry name" value="Glutathione_S-Trfase_N"/>
</dbReference>
<dbReference type="GO" id="GO:0016740">
    <property type="term" value="F:transferase activity"/>
    <property type="evidence" value="ECO:0007669"/>
    <property type="project" value="UniProtKB-KW"/>
</dbReference>
<dbReference type="EMBL" id="WUWG01000001">
    <property type="protein sequence ID" value="MXU64834.1"/>
    <property type="molecule type" value="Genomic_DNA"/>
</dbReference>
<evidence type="ECO:0000259" key="2">
    <source>
        <dbReference type="PROSITE" id="PS50405"/>
    </source>
</evidence>
<dbReference type="Gene3D" id="1.20.1050.10">
    <property type="match status" value="1"/>
</dbReference>
<reference evidence="3 4" key="1">
    <citation type="submission" date="2019-12" db="EMBL/GenBank/DDBJ databases">
        <title>Strain KN286 was isolated from seawater, which was collected from Caroline Seamount in the tropical western Pacific.</title>
        <authorList>
            <person name="Wang Q."/>
        </authorList>
    </citation>
    <scope>NUCLEOTIDE SEQUENCE [LARGE SCALE GENOMIC DNA]</scope>
    <source>
        <strain evidence="3 4">KN286</strain>
    </source>
</reference>
<dbReference type="PANTHER" id="PTHR44051">
    <property type="entry name" value="GLUTATHIONE S-TRANSFERASE-RELATED"/>
    <property type="match status" value="1"/>
</dbReference>
<dbReference type="RefSeq" id="WP_160852576.1">
    <property type="nucleotide sequence ID" value="NZ_WUWG01000001.1"/>
</dbReference>
<dbReference type="Gene3D" id="3.40.30.10">
    <property type="entry name" value="Glutaredoxin"/>
    <property type="match status" value="1"/>
</dbReference>
<dbReference type="PROSITE" id="PS50405">
    <property type="entry name" value="GST_CTER"/>
    <property type="match status" value="1"/>
</dbReference>
<evidence type="ECO:0000313" key="3">
    <source>
        <dbReference type="EMBL" id="MXU64834.1"/>
    </source>
</evidence>
<dbReference type="SUPFAM" id="SSF52833">
    <property type="entry name" value="Thioredoxin-like"/>
    <property type="match status" value="1"/>
</dbReference>
<keyword evidence="3" id="KW-0808">Transferase</keyword>
<dbReference type="SUPFAM" id="SSF47616">
    <property type="entry name" value="GST C-terminal domain-like"/>
    <property type="match status" value="1"/>
</dbReference>
<dbReference type="CDD" id="cd03046">
    <property type="entry name" value="GST_N_GTT1_like"/>
    <property type="match status" value="1"/>
</dbReference>
<name>A0A6B0TUI7_9RHOB</name>
<dbReference type="PROSITE" id="PS50404">
    <property type="entry name" value="GST_NTER"/>
    <property type="match status" value="1"/>
</dbReference>